<organism evidence="1">
    <name type="scientific">Chelonus inanitus</name>
    <dbReference type="NCBI Taxonomy" id="49201"/>
    <lineage>
        <taxon>Eukaryota</taxon>
        <taxon>Metazoa</taxon>
        <taxon>Ecdysozoa</taxon>
        <taxon>Arthropoda</taxon>
        <taxon>Hexapoda</taxon>
        <taxon>Insecta</taxon>
        <taxon>Pterygota</taxon>
        <taxon>Neoptera</taxon>
        <taxon>Endopterygota</taxon>
        <taxon>Hymenoptera</taxon>
        <taxon>Apocrita</taxon>
        <taxon>Ichneumonoidea</taxon>
        <taxon>Braconidae</taxon>
        <taxon>Cheloninae</taxon>
        <taxon>Chelonus</taxon>
    </lineage>
</organism>
<sequence length="230" mass="26464">LVYWNAVDMLFASMKSPEIYLNIAGFILPSSKYAFPFLENDPGTKFVDFYDAIEGIQEFFYKYRDQISIDYNIIVAMTGAKLCVKPTRANPVMNCINGFSEGKPDITNKFDDEHETVDSAAIIHFDNQISSFTNAAQKIGFMFTGEFTRKKEQKKCPGIMEEYYRRGKFSLSWSTCTQKKIAHYLESPKAKALMSFPKYILKKERDQVIPTEPPKPSEGWLSNLNNWLFS</sequence>
<protein>
    <submittedName>
        <fullName evidence="1">Venom protein Ci-300</fullName>
    </submittedName>
</protein>
<accession>E6ZCL2</accession>
<evidence type="ECO:0000313" key="1">
    <source>
        <dbReference type="EMBL" id="CBM69281.1"/>
    </source>
</evidence>
<dbReference type="InterPro" id="IPR024079">
    <property type="entry name" value="MetalloPept_cat_dom_sf"/>
</dbReference>
<feature type="non-terminal residue" evidence="1">
    <location>
        <position position="1"/>
    </location>
</feature>
<name>E6ZCL2_9HYME</name>
<dbReference type="GO" id="GO:0008237">
    <property type="term" value="F:metallopeptidase activity"/>
    <property type="evidence" value="ECO:0007669"/>
    <property type="project" value="InterPro"/>
</dbReference>
<dbReference type="Gene3D" id="3.40.390.10">
    <property type="entry name" value="Collagenase (Catalytic Domain)"/>
    <property type="match status" value="1"/>
</dbReference>
<proteinExistence type="evidence at transcript level"/>
<dbReference type="AlphaFoldDB" id="E6ZCL2"/>
<reference evidence="1" key="1">
    <citation type="journal article" date="2010" name="BMC Genomics">
        <title>The venom composition of the parasitic wasp Chelonus inanitus resolved by combined expressed sequence tags analysis and proteomic approach.</title>
        <authorList>
            <person name="Vincent B."/>
            <person name="Kaeslin M."/>
            <person name="Roth T."/>
            <person name="Heller M."/>
            <person name="Poulain J."/>
            <person name="Cousserans F."/>
            <person name="Schaller J."/>
            <person name="Poirie M."/>
            <person name="Lanzrein B."/>
            <person name="Drezen J.-M."/>
            <person name="Moreau S.J.M."/>
        </authorList>
    </citation>
    <scope>NUCLEOTIDE SEQUENCE</scope>
    <source>
        <tissue evidence="1">Venom glands</tissue>
    </source>
</reference>
<feature type="non-terminal residue" evidence="1">
    <location>
        <position position="230"/>
    </location>
</feature>
<dbReference type="EMBL" id="FN908693">
    <property type="protein sequence ID" value="CBM69281.1"/>
    <property type="molecule type" value="mRNA"/>
</dbReference>